<protein>
    <submittedName>
        <fullName evidence="2">Uncharacterized protein</fullName>
    </submittedName>
</protein>
<organism evidence="2 3">
    <name type="scientific">Iris pallida</name>
    <name type="common">Sweet iris</name>
    <dbReference type="NCBI Taxonomy" id="29817"/>
    <lineage>
        <taxon>Eukaryota</taxon>
        <taxon>Viridiplantae</taxon>
        <taxon>Streptophyta</taxon>
        <taxon>Embryophyta</taxon>
        <taxon>Tracheophyta</taxon>
        <taxon>Spermatophyta</taxon>
        <taxon>Magnoliopsida</taxon>
        <taxon>Liliopsida</taxon>
        <taxon>Asparagales</taxon>
        <taxon>Iridaceae</taxon>
        <taxon>Iridoideae</taxon>
        <taxon>Irideae</taxon>
        <taxon>Iris</taxon>
    </lineage>
</organism>
<feature type="compositionally biased region" description="Polar residues" evidence="1">
    <location>
        <begin position="1"/>
        <end position="12"/>
    </location>
</feature>
<proteinExistence type="predicted"/>
<comment type="caution">
    <text evidence="2">The sequence shown here is derived from an EMBL/GenBank/DDBJ whole genome shotgun (WGS) entry which is preliminary data.</text>
</comment>
<evidence type="ECO:0000313" key="2">
    <source>
        <dbReference type="EMBL" id="KAJ6822607.1"/>
    </source>
</evidence>
<evidence type="ECO:0000313" key="3">
    <source>
        <dbReference type="Proteomes" id="UP001140949"/>
    </source>
</evidence>
<dbReference type="AlphaFoldDB" id="A0AAX6G2A0"/>
<accession>A0AAX6G2A0</accession>
<name>A0AAX6G2A0_IRIPA</name>
<feature type="region of interest" description="Disordered" evidence="1">
    <location>
        <begin position="1"/>
        <end position="27"/>
    </location>
</feature>
<reference evidence="2" key="2">
    <citation type="submission" date="2023-04" db="EMBL/GenBank/DDBJ databases">
        <authorList>
            <person name="Bruccoleri R.E."/>
            <person name="Oakeley E.J."/>
            <person name="Faust A.-M."/>
            <person name="Dessus-Babus S."/>
            <person name="Altorfer M."/>
            <person name="Burckhardt D."/>
            <person name="Oertli M."/>
            <person name="Naumann U."/>
            <person name="Petersen F."/>
            <person name="Wong J."/>
        </authorList>
    </citation>
    <scope>NUCLEOTIDE SEQUENCE</scope>
    <source>
        <strain evidence="2">GSM-AAB239-AS_SAM_17_03QT</strain>
        <tissue evidence="2">Leaf</tissue>
    </source>
</reference>
<sequence length="71" mass="7807">MEQQAATASSFPTKRDDGTICFSDGPGGDVRVPLRRLKAVPPPSSARLSNPAHDHFERRLDGARLCVFSRR</sequence>
<gene>
    <name evidence="2" type="ORF">M6B38_386910</name>
</gene>
<keyword evidence="3" id="KW-1185">Reference proteome</keyword>
<dbReference type="Proteomes" id="UP001140949">
    <property type="component" value="Unassembled WGS sequence"/>
</dbReference>
<evidence type="ECO:0000256" key="1">
    <source>
        <dbReference type="SAM" id="MobiDB-lite"/>
    </source>
</evidence>
<dbReference type="EMBL" id="JANAVB010024000">
    <property type="protein sequence ID" value="KAJ6822607.1"/>
    <property type="molecule type" value="Genomic_DNA"/>
</dbReference>
<reference evidence="2" key="1">
    <citation type="journal article" date="2023" name="GigaByte">
        <title>Genome assembly of the bearded iris, Iris pallida Lam.</title>
        <authorList>
            <person name="Bruccoleri R.E."/>
            <person name="Oakeley E.J."/>
            <person name="Faust A.M.E."/>
            <person name="Altorfer M."/>
            <person name="Dessus-Babus S."/>
            <person name="Burckhardt D."/>
            <person name="Oertli M."/>
            <person name="Naumann U."/>
            <person name="Petersen F."/>
            <person name="Wong J."/>
        </authorList>
    </citation>
    <scope>NUCLEOTIDE SEQUENCE</scope>
    <source>
        <strain evidence="2">GSM-AAB239-AS_SAM_17_03QT</strain>
    </source>
</reference>